<sequence length="177" mass="20296">MALVFGHLLIEMGEYTKAREYFDTILRSSSPTDDEVACIYHNVGRAHQLKGDYGRALACLYRAYETHLSARPPRLIGAAKAINAIGIVYIKQGNLDQAINSFERALNLYKKNTEQCQEYIAETFINLGKIQYQQDRFSKALSSFTRAQKMYERYLPPDHPNIAFVLINIGNLHYQQQ</sequence>
<dbReference type="PROSITE" id="PS50293">
    <property type="entry name" value="TPR_REGION"/>
    <property type="match status" value="1"/>
</dbReference>
<dbReference type="AlphaFoldDB" id="A0A819LTV9"/>
<dbReference type="PROSITE" id="PS50005">
    <property type="entry name" value="TPR"/>
    <property type="match status" value="2"/>
</dbReference>
<organism evidence="4 5">
    <name type="scientific">Rotaria sordida</name>
    <dbReference type="NCBI Taxonomy" id="392033"/>
    <lineage>
        <taxon>Eukaryota</taxon>
        <taxon>Metazoa</taxon>
        <taxon>Spiralia</taxon>
        <taxon>Gnathifera</taxon>
        <taxon>Rotifera</taxon>
        <taxon>Eurotatoria</taxon>
        <taxon>Bdelloidea</taxon>
        <taxon>Philodinida</taxon>
        <taxon>Philodinidae</taxon>
        <taxon>Rotaria</taxon>
    </lineage>
</organism>
<proteinExistence type="predicted"/>
<dbReference type="SUPFAM" id="SSF48452">
    <property type="entry name" value="TPR-like"/>
    <property type="match status" value="1"/>
</dbReference>
<comment type="caution">
    <text evidence="4">The sequence shown here is derived from an EMBL/GenBank/DDBJ whole genome shotgun (WGS) entry which is preliminary data.</text>
</comment>
<dbReference type="Pfam" id="PF13424">
    <property type="entry name" value="TPR_12"/>
    <property type="match status" value="2"/>
</dbReference>
<feature type="repeat" description="TPR" evidence="3">
    <location>
        <begin position="121"/>
        <end position="154"/>
    </location>
</feature>
<protein>
    <submittedName>
        <fullName evidence="4">Uncharacterized protein</fullName>
    </submittedName>
</protein>
<evidence type="ECO:0000313" key="5">
    <source>
        <dbReference type="Proteomes" id="UP000663874"/>
    </source>
</evidence>
<name>A0A819LTV9_9BILA</name>
<evidence type="ECO:0000256" key="3">
    <source>
        <dbReference type="PROSITE-ProRule" id="PRU00339"/>
    </source>
</evidence>
<accession>A0A819LTV9</accession>
<gene>
    <name evidence="4" type="ORF">FNK824_LOCUS24361</name>
</gene>
<feature type="non-terminal residue" evidence="4">
    <location>
        <position position="177"/>
    </location>
</feature>
<dbReference type="InterPro" id="IPR019734">
    <property type="entry name" value="TPR_rpt"/>
</dbReference>
<feature type="repeat" description="TPR" evidence="3">
    <location>
        <begin position="79"/>
        <end position="112"/>
    </location>
</feature>
<dbReference type="SMART" id="SM00028">
    <property type="entry name" value="TPR"/>
    <property type="match status" value="3"/>
</dbReference>
<dbReference type="InterPro" id="IPR011990">
    <property type="entry name" value="TPR-like_helical_dom_sf"/>
</dbReference>
<dbReference type="Proteomes" id="UP000663874">
    <property type="component" value="Unassembled WGS sequence"/>
</dbReference>
<dbReference type="Gene3D" id="1.25.40.10">
    <property type="entry name" value="Tetratricopeptide repeat domain"/>
    <property type="match status" value="2"/>
</dbReference>
<evidence type="ECO:0000313" key="4">
    <source>
        <dbReference type="EMBL" id="CAF3971584.1"/>
    </source>
</evidence>
<keyword evidence="1" id="KW-0677">Repeat</keyword>
<dbReference type="PANTHER" id="PTHR45641:SF19">
    <property type="entry name" value="NEPHROCYSTIN-3"/>
    <property type="match status" value="1"/>
</dbReference>
<dbReference type="PANTHER" id="PTHR45641">
    <property type="entry name" value="TETRATRICOPEPTIDE REPEAT PROTEIN (AFU_ORTHOLOGUE AFUA_6G03870)"/>
    <property type="match status" value="1"/>
</dbReference>
<keyword evidence="2 3" id="KW-0802">TPR repeat</keyword>
<dbReference type="EMBL" id="CAJOBE010005402">
    <property type="protein sequence ID" value="CAF3971584.1"/>
    <property type="molecule type" value="Genomic_DNA"/>
</dbReference>
<dbReference type="Pfam" id="PF13181">
    <property type="entry name" value="TPR_8"/>
    <property type="match status" value="1"/>
</dbReference>
<evidence type="ECO:0000256" key="1">
    <source>
        <dbReference type="ARBA" id="ARBA00022737"/>
    </source>
</evidence>
<reference evidence="4" key="1">
    <citation type="submission" date="2021-02" db="EMBL/GenBank/DDBJ databases">
        <authorList>
            <person name="Nowell W R."/>
        </authorList>
    </citation>
    <scope>NUCLEOTIDE SEQUENCE</scope>
</reference>
<evidence type="ECO:0000256" key="2">
    <source>
        <dbReference type="ARBA" id="ARBA00022803"/>
    </source>
</evidence>